<protein>
    <recommendedName>
        <fullName evidence="4">Phage capsid protein</fullName>
    </recommendedName>
</protein>
<accession>A0A840G152</accession>
<dbReference type="EMBL" id="JACIFZ010000012">
    <property type="protein sequence ID" value="MBB4225510.1"/>
    <property type="molecule type" value="Genomic_DNA"/>
</dbReference>
<evidence type="ECO:0008006" key="4">
    <source>
        <dbReference type="Google" id="ProtNLM"/>
    </source>
</evidence>
<dbReference type="RefSeq" id="WP_184642255.1">
    <property type="nucleotide sequence ID" value="NZ_JACIFZ010000012.1"/>
</dbReference>
<reference evidence="2 3" key="1">
    <citation type="submission" date="2020-08" db="EMBL/GenBank/DDBJ databases">
        <title>Genomic Encyclopedia of Type Strains, Phase IV (KMG-V): Genome sequencing to study the core and pangenomes of soil and plant-associated prokaryotes.</title>
        <authorList>
            <person name="Whitman W."/>
        </authorList>
    </citation>
    <scope>NUCLEOTIDE SEQUENCE [LARGE SCALE GENOMIC DNA]</scope>
    <source>
        <strain evidence="2 3">34/80</strain>
    </source>
</reference>
<evidence type="ECO:0000256" key="1">
    <source>
        <dbReference type="SAM" id="MobiDB-lite"/>
    </source>
</evidence>
<gene>
    <name evidence="2" type="ORF">GGD71_006321</name>
</gene>
<dbReference type="Pfam" id="PF05929">
    <property type="entry name" value="Phage_GPO"/>
    <property type="match status" value="1"/>
</dbReference>
<sequence>MSTPAKKPVSKFFRVAVEGATSDGRVIDRAMLEEIAATYDPKAYGARVNMEHIRGLSPSSEFGAYGDVMAVKTGEVEIFGAKKLALFAQISPTDELVAINKKRQKIYSSLEIRPKFADTDKAYLIGLAVTDNPASLGTEMLEFAAKNPKANPFAARKEQPDDLFTAAEEFTLEIEDAPDDGALAKFRAAVAGALAKFGARSATDDARFTAVAEGFEQIGDAFAAHVTATEQKLSARDKTIGELQATVADLKAKYSALDNTPAGTTRPLATGGSGAAKTDC</sequence>
<proteinExistence type="predicted"/>
<organism evidence="2 3">
    <name type="scientific">Variovorax guangxiensis</name>
    <dbReference type="NCBI Taxonomy" id="1775474"/>
    <lineage>
        <taxon>Bacteria</taxon>
        <taxon>Pseudomonadati</taxon>
        <taxon>Pseudomonadota</taxon>
        <taxon>Betaproteobacteria</taxon>
        <taxon>Burkholderiales</taxon>
        <taxon>Comamonadaceae</taxon>
        <taxon>Variovorax</taxon>
    </lineage>
</organism>
<dbReference type="InterPro" id="IPR009228">
    <property type="entry name" value="Capsid_scaffold_GpO"/>
</dbReference>
<name>A0A840G152_9BURK</name>
<comment type="caution">
    <text evidence="2">The sequence shown here is derived from an EMBL/GenBank/DDBJ whole genome shotgun (WGS) entry which is preliminary data.</text>
</comment>
<evidence type="ECO:0000313" key="3">
    <source>
        <dbReference type="Proteomes" id="UP000524450"/>
    </source>
</evidence>
<evidence type="ECO:0000313" key="2">
    <source>
        <dbReference type="EMBL" id="MBB4225510.1"/>
    </source>
</evidence>
<feature type="region of interest" description="Disordered" evidence="1">
    <location>
        <begin position="261"/>
        <end position="280"/>
    </location>
</feature>
<dbReference type="Proteomes" id="UP000524450">
    <property type="component" value="Unassembled WGS sequence"/>
</dbReference>
<dbReference type="AlphaFoldDB" id="A0A840G152"/>